<evidence type="ECO:0000256" key="8">
    <source>
        <dbReference type="ARBA" id="ARBA00022917"/>
    </source>
</evidence>
<dbReference type="Proteomes" id="UP000274131">
    <property type="component" value="Unassembled WGS sequence"/>
</dbReference>
<dbReference type="GO" id="GO:0004817">
    <property type="term" value="F:cysteine-tRNA ligase activity"/>
    <property type="evidence" value="ECO:0007669"/>
    <property type="project" value="UniProtKB-EC"/>
</dbReference>
<proteinExistence type="predicted"/>
<comment type="cofactor">
    <cofactor evidence="1">
        <name>Zn(2+)</name>
        <dbReference type="ChEBI" id="CHEBI:29105"/>
    </cofactor>
</comment>
<dbReference type="STRING" id="51028.A0A0N4VAU3"/>
<evidence type="ECO:0000313" key="12">
    <source>
        <dbReference type="EMBL" id="VDD92362.1"/>
    </source>
</evidence>
<dbReference type="GO" id="GO:0006423">
    <property type="term" value="P:cysteinyl-tRNA aminoacylation"/>
    <property type="evidence" value="ECO:0007669"/>
    <property type="project" value="InterPro"/>
</dbReference>
<dbReference type="EC" id="6.1.1.16" evidence="2"/>
<evidence type="ECO:0000256" key="2">
    <source>
        <dbReference type="ARBA" id="ARBA00012832"/>
    </source>
</evidence>
<reference evidence="12 13" key="2">
    <citation type="submission" date="2018-10" db="EMBL/GenBank/DDBJ databases">
        <authorList>
            <consortium name="Pathogen Informatics"/>
        </authorList>
    </citation>
    <scope>NUCLEOTIDE SEQUENCE [LARGE SCALE GENOMIC DNA]</scope>
</reference>
<reference evidence="14" key="1">
    <citation type="submission" date="2017-02" db="UniProtKB">
        <authorList>
            <consortium name="WormBaseParasite"/>
        </authorList>
    </citation>
    <scope>IDENTIFICATION</scope>
</reference>
<gene>
    <name evidence="12" type="ORF">EVEC_LOCUS7113</name>
</gene>
<evidence type="ECO:0000256" key="5">
    <source>
        <dbReference type="ARBA" id="ARBA00022741"/>
    </source>
</evidence>
<keyword evidence="4" id="KW-0479">Metal-binding</keyword>
<dbReference type="GO" id="GO:0046872">
    <property type="term" value="F:metal ion binding"/>
    <property type="evidence" value="ECO:0007669"/>
    <property type="project" value="UniProtKB-KW"/>
</dbReference>
<accession>A0A0N4VAU3</accession>
<sequence length="483" mass="55530">MDSSLSSSTKDGMNILDESDATVNKRPLFPWKVPNPLIPPPQLTLYNSFTRKKEPFVPREGRRVKWYICGPTVYDSSHMGHARAYLSFDILRRIMQDYFGYDVQFVMNITDIDDKIIKRARQNHLWEAYVEKKEYQKDKTKLLKDMVAAVEFFRKKVDAEVDQDKKKMLIGIVTRVDDAVKKVESVLSETNESESEVLSEKVLCAQEELLKQSKDVMFEWLDAQHGSAVTQLSVFEKLAKKYENEFLNDMKQLNVLPPDVLVRVSEYIPEIIEYIKKIVENGYGYVAKDGSVYFDSVGFENNSKHSYAKLVPEAFGDNEGLMKNMQESEGELSMGNLQASLLSRDINEKRNPTDFALWKASKSGEPYWESPWGKGRPGWHIECSAMCSCICGSSLDIHSGGFDLKFPHHDNEIAQVEAHFDSSNWVNYFLHCGTLRIAGLKMSKSLKNFVTIQEALKQYTARQLRILFLMHNWADVLDYKLVN</sequence>
<evidence type="ECO:0000313" key="13">
    <source>
        <dbReference type="Proteomes" id="UP000274131"/>
    </source>
</evidence>
<evidence type="ECO:0000256" key="1">
    <source>
        <dbReference type="ARBA" id="ARBA00001947"/>
    </source>
</evidence>
<dbReference type="AlphaFoldDB" id="A0A0N4VAU3"/>
<dbReference type="GO" id="GO:0005737">
    <property type="term" value="C:cytoplasm"/>
    <property type="evidence" value="ECO:0007669"/>
    <property type="project" value="TreeGrafter"/>
</dbReference>
<dbReference type="InterPro" id="IPR015803">
    <property type="entry name" value="Cys-tRNA-ligase"/>
</dbReference>
<dbReference type="Gene3D" id="3.40.50.620">
    <property type="entry name" value="HUPs"/>
    <property type="match status" value="1"/>
</dbReference>
<feature type="domain" description="tRNA synthetases class I catalytic" evidence="11">
    <location>
        <begin position="56"/>
        <end position="480"/>
    </location>
</feature>
<dbReference type="PRINTS" id="PR00983">
    <property type="entry name" value="TRNASYNTHCYS"/>
</dbReference>
<dbReference type="InterPro" id="IPR032678">
    <property type="entry name" value="tRNA-synt_1_cat_dom"/>
</dbReference>
<keyword evidence="6" id="KW-0862">Zinc</keyword>
<dbReference type="SUPFAM" id="SSF52374">
    <property type="entry name" value="Nucleotidylyl transferase"/>
    <property type="match status" value="1"/>
</dbReference>
<evidence type="ECO:0000256" key="6">
    <source>
        <dbReference type="ARBA" id="ARBA00022833"/>
    </source>
</evidence>
<keyword evidence="3" id="KW-0436">Ligase</keyword>
<dbReference type="NCBIfam" id="TIGR00435">
    <property type="entry name" value="cysS"/>
    <property type="match status" value="1"/>
</dbReference>
<dbReference type="CDD" id="cd00672">
    <property type="entry name" value="CysRS_core"/>
    <property type="match status" value="1"/>
</dbReference>
<dbReference type="PANTHER" id="PTHR10890:SF3">
    <property type="entry name" value="CYSTEINE--TRNA LIGASE, CYTOPLASMIC"/>
    <property type="match status" value="1"/>
</dbReference>
<dbReference type="EMBL" id="UXUI01008778">
    <property type="protein sequence ID" value="VDD92362.1"/>
    <property type="molecule type" value="Genomic_DNA"/>
</dbReference>
<evidence type="ECO:0000256" key="10">
    <source>
        <dbReference type="ARBA" id="ARBA00031499"/>
    </source>
</evidence>
<evidence type="ECO:0000256" key="7">
    <source>
        <dbReference type="ARBA" id="ARBA00022840"/>
    </source>
</evidence>
<keyword evidence="5" id="KW-0547">Nucleotide-binding</keyword>
<protein>
    <recommendedName>
        <fullName evidence="2">cysteine--tRNA ligase</fullName>
        <ecNumber evidence="2">6.1.1.16</ecNumber>
    </recommendedName>
    <alternativeName>
        <fullName evidence="10">Cysteinyl-tRNA synthetase</fullName>
    </alternativeName>
</protein>
<dbReference type="Pfam" id="PF01406">
    <property type="entry name" value="tRNA-synt_1e"/>
    <property type="match status" value="1"/>
</dbReference>
<evidence type="ECO:0000256" key="3">
    <source>
        <dbReference type="ARBA" id="ARBA00022598"/>
    </source>
</evidence>
<keyword evidence="8" id="KW-0648">Protein biosynthesis</keyword>
<keyword evidence="7" id="KW-0067">ATP-binding</keyword>
<name>A0A0N4VAU3_ENTVE</name>
<evidence type="ECO:0000313" key="14">
    <source>
        <dbReference type="WBParaSite" id="EVEC_0000761101-mRNA-1"/>
    </source>
</evidence>
<keyword evidence="9" id="KW-0030">Aminoacyl-tRNA synthetase</keyword>
<dbReference type="OrthoDB" id="438179at2759"/>
<dbReference type="WBParaSite" id="EVEC_0000761101-mRNA-1">
    <property type="protein sequence ID" value="EVEC_0000761101-mRNA-1"/>
    <property type="gene ID" value="EVEC_0000761101"/>
</dbReference>
<organism evidence="14">
    <name type="scientific">Enterobius vermicularis</name>
    <name type="common">Human pinworm</name>
    <dbReference type="NCBI Taxonomy" id="51028"/>
    <lineage>
        <taxon>Eukaryota</taxon>
        <taxon>Metazoa</taxon>
        <taxon>Ecdysozoa</taxon>
        <taxon>Nematoda</taxon>
        <taxon>Chromadorea</taxon>
        <taxon>Rhabditida</taxon>
        <taxon>Spirurina</taxon>
        <taxon>Oxyuridomorpha</taxon>
        <taxon>Oxyuroidea</taxon>
        <taxon>Oxyuridae</taxon>
        <taxon>Enterobius</taxon>
    </lineage>
</organism>
<dbReference type="InterPro" id="IPR014729">
    <property type="entry name" value="Rossmann-like_a/b/a_fold"/>
</dbReference>
<keyword evidence="13" id="KW-1185">Reference proteome</keyword>
<evidence type="ECO:0000259" key="11">
    <source>
        <dbReference type="Pfam" id="PF01406"/>
    </source>
</evidence>
<dbReference type="InterPro" id="IPR024909">
    <property type="entry name" value="Cys-tRNA/MSH_ligase"/>
</dbReference>
<evidence type="ECO:0000256" key="9">
    <source>
        <dbReference type="ARBA" id="ARBA00023146"/>
    </source>
</evidence>
<evidence type="ECO:0000256" key="4">
    <source>
        <dbReference type="ARBA" id="ARBA00022723"/>
    </source>
</evidence>
<dbReference type="GO" id="GO:0005524">
    <property type="term" value="F:ATP binding"/>
    <property type="evidence" value="ECO:0007669"/>
    <property type="project" value="UniProtKB-KW"/>
</dbReference>
<dbReference type="PANTHER" id="PTHR10890">
    <property type="entry name" value="CYSTEINYL-TRNA SYNTHETASE"/>
    <property type="match status" value="1"/>
</dbReference>